<comment type="similarity">
    <text evidence="7 10">Belongs to the DnaA family.</text>
</comment>
<dbReference type="PRINTS" id="PR00051">
    <property type="entry name" value="DNAA"/>
</dbReference>
<dbReference type="OrthoDB" id="9807019at2"/>
<sequence length="469" mass="52574">MESFWKKVKLKMKDFLPDHSYRMWLGPIEFVAAQENIITLSCPNTFSRRRIKEHYLAGLEKEFQGLGIEDAVIHLQVHDSKTSRQSVEKGRKTKKSTPQPLDLPSIPAARPRLPRQLSLPGLGNPFDTGRLLKKSYTFDKFVVGSNSDFAYSASLSLAQGGANGNGALYLVSDTGLGKSHLSQAVGHHAINRGVTDKVFYVTAEDFTNEMVSALKNNRINSFKEKYRTRCDVLILEDVHFLSGKSATQNELAMTLDYLLDAEKKLIFSGCYLPGDIPKMNEQLKSRLSLGLVTRIETPDFKTRVKILRKKAGMGNTPMPGEVLDYLAQELCDNVRQLESGLSGVTAKASLLGEKIDIDLARSVLSNISRSKKQITVDTIKSLVCKEFSVAEADLVSASRKRKYVQPRQIAIYLARKYTDQPLKKIGRSFNRYHATAIYSINAVEKAMKKQGSYVEQMNYLYKKIETAKA</sequence>
<dbReference type="CDD" id="cd00009">
    <property type="entry name" value="AAA"/>
    <property type="match status" value="1"/>
</dbReference>
<dbReference type="GO" id="GO:0005886">
    <property type="term" value="C:plasma membrane"/>
    <property type="evidence" value="ECO:0007669"/>
    <property type="project" value="TreeGrafter"/>
</dbReference>
<evidence type="ECO:0000256" key="9">
    <source>
        <dbReference type="RuleBase" id="RU000577"/>
    </source>
</evidence>
<dbReference type="Pfam" id="PF11638">
    <property type="entry name" value="DnaA_N"/>
    <property type="match status" value="1"/>
</dbReference>
<dbReference type="Pfam" id="PF08299">
    <property type="entry name" value="Bac_DnaA_C"/>
    <property type="match status" value="1"/>
</dbReference>
<dbReference type="InterPro" id="IPR038454">
    <property type="entry name" value="DnaA_N_sf"/>
</dbReference>
<evidence type="ECO:0000256" key="3">
    <source>
        <dbReference type="ARBA" id="ARBA00022741"/>
    </source>
</evidence>
<dbReference type="Gene3D" id="1.10.1750.10">
    <property type="match status" value="1"/>
</dbReference>
<comment type="caution">
    <text evidence="7">Lacks conserved residue(s) required for the propagation of feature annotation.</text>
</comment>
<dbReference type="Proteomes" id="UP000192418">
    <property type="component" value="Unassembled WGS sequence"/>
</dbReference>
<keyword evidence="2 7" id="KW-0235">DNA replication</keyword>
<keyword evidence="14" id="KW-1185">Reference proteome</keyword>
<evidence type="ECO:0000256" key="7">
    <source>
        <dbReference type="HAMAP-Rule" id="MF_00377"/>
    </source>
</evidence>
<dbReference type="InterPro" id="IPR013317">
    <property type="entry name" value="DnaA_dom"/>
</dbReference>
<evidence type="ECO:0000256" key="2">
    <source>
        <dbReference type="ARBA" id="ARBA00022705"/>
    </source>
</evidence>
<feature type="region of interest" description="Disordered" evidence="11">
    <location>
        <begin position="81"/>
        <end position="107"/>
    </location>
</feature>
<keyword evidence="1 7" id="KW-0963">Cytoplasm</keyword>
<feature type="compositionally biased region" description="Basic and acidic residues" evidence="11">
    <location>
        <begin position="81"/>
        <end position="90"/>
    </location>
</feature>
<feature type="binding site" evidence="7">
    <location>
        <position position="175"/>
    </location>
    <ligand>
        <name>ATP</name>
        <dbReference type="ChEBI" id="CHEBI:30616"/>
    </ligand>
</feature>
<dbReference type="CDD" id="cd06571">
    <property type="entry name" value="Bac_DnaA_C"/>
    <property type="match status" value="1"/>
</dbReference>
<comment type="domain">
    <text evidence="7">Domain I is involved in oligomerization and binding regulators, domain II is flexibile and of varying length in different bacteria, domain III forms the AAA+ region, while domain IV binds dsDNA.</text>
</comment>
<dbReference type="InterPro" id="IPR027417">
    <property type="entry name" value="P-loop_NTPase"/>
</dbReference>
<comment type="subunit">
    <text evidence="7">Oligomerizes as a right-handed, spiral filament on DNA at oriC.</text>
</comment>
<keyword evidence="5 7" id="KW-0446">Lipid-binding</keyword>
<feature type="binding site" evidence="7">
    <location>
        <position position="179"/>
    </location>
    <ligand>
        <name>ATP</name>
        <dbReference type="ChEBI" id="CHEBI:30616"/>
    </ligand>
</feature>
<feature type="domain" description="Chromosomal replication initiator DnaA C-terminal" evidence="12">
    <location>
        <begin position="375"/>
        <end position="443"/>
    </location>
</feature>
<dbReference type="Pfam" id="PF00308">
    <property type="entry name" value="Bac_DnaA"/>
    <property type="match status" value="1"/>
</dbReference>
<dbReference type="InterPro" id="IPR010921">
    <property type="entry name" value="Trp_repressor/repl_initiator"/>
</dbReference>
<dbReference type="GO" id="GO:0005737">
    <property type="term" value="C:cytoplasm"/>
    <property type="evidence" value="ECO:0007669"/>
    <property type="project" value="UniProtKB-SubCell"/>
</dbReference>
<dbReference type="GO" id="GO:0003688">
    <property type="term" value="F:DNA replication origin binding"/>
    <property type="evidence" value="ECO:0007669"/>
    <property type="project" value="UniProtKB-UniRule"/>
</dbReference>
<dbReference type="PANTHER" id="PTHR30050">
    <property type="entry name" value="CHROMOSOMAL REPLICATION INITIATOR PROTEIN DNAA"/>
    <property type="match status" value="1"/>
</dbReference>
<dbReference type="SMART" id="SM00760">
    <property type="entry name" value="Bac_DnaA_C"/>
    <property type="match status" value="1"/>
</dbReference>
<dbReference type="Gene3D" id="3.40.50.300">
    <property type="entry name" value="P-loop containing nucleotide triphosphate hydrolases"/>
    <property type="match status" value="1"/>
</dbReference>
<proteinExistence type="inferred from homology"/>
<evidence type="ECO:0000256" key="10">
    <source>
        <dbReference type="RuleBase" id="RU004227"/>
    </source>
</evidence>
<evidence type="ECO:0000259" key="12">
    <source>
        <dbReference type="SMART" id="SM00760"/>
    </source>
</evidence>
<dbReference type="GO" id="GO:0006275">
    <property type="term" value="P:regulation of DNA replication"/>
    <property type="evidence" value="ECO:0007669"/>
    <property type="project" value="UniProtKB-UniRule"/>
</dbReference>
<dbReference type="InterPro" id="IPR001957">
    <property type="entry name" value="Chromosome_initiator_DnaA"/>
</dbReference>
<keyword evidence="3 7" id="KW-0547">Nucleotide-binding</keyword>
<evidence type="ECO:0000256" key="5">
    <source>
        <dbReference type="ARBA" id="ARBA00023121"/>
    </source>
</evidence>
<feature type="region of interest" description="Domain I, interacts with DnaA modulators" evidence="7">
    <location>
        <begin position="1"/>
        <end position="93"/>
    </location>
</feature>
<dbReference type="EMBL" id="FWXY01000010">
    <property type="protein sequence ID" value="SMC80045.1"/>
    <property type="molecule type" value="Genomic_DNA"/>
</dbReference>
<dbReference type="NCBIfam" id="TIGR00362">
    <property type="entry name" value="DnaA"/>
    <property type="match status" value="1"/>
</dbReference>
<dbReference type="PANTHER" id="PTHR30050:SF2">
    <property type="entry name" value="CHROMOSOMAL REPLICATION INITIATOR PROTEIN DNAA"/>
    <property type="match status" value="1"/>
</dbReference>
<comment type="function">
    <text evidence="7 9">Plays an essential role in the initiation and regulation of chromosomal replication. ATP-DnaA binds to the origin of replication (oriC) to initiate formation of the DNA replication initiation complex once per cell cycle. Binds the DnaA box (a 9 base pair repeat at the origin) and separates the double-stranded (ds)DNA. Forms a right-handed helical filament on oriC DNA; dsDNA binds to the exterior of the filament while single-stranded (ss)DNA is stabiized in the filament's interior. The ATP-DnaA-oriC complex binds and stabilizes one strand of the AT-rich DNA unwinding element (DUE), permitting loading of DNA polymerase. After initiation quickly degrades to an ADP-DnaA complex that is not apt for DNA replication. Binds acidic phospholipids.</text>
</comment>
<reference evidence="13 14" key="1">
    <citation type="submission" date="2017-04" db="EMBL/GenBank/DDBJ databases">
        <authorList>
            <person name="Afonso C.L."/>
            <person name="Miller P.J."/>
            <person name="Scott M.A."/>
            <person name="Spackman E."/>
            <person name="Goraichik I."/>
            <person name="Dimitrov K.M."/>
            <person name="Suarez D.L."/>
            <person name="Swayne D.E."/>
        </authorList>
    </citation>
    <scope>NUCLEOTIDE SEQUENCE [LARGE SCALE GENOMIC DNA]</scope>
    <source>
        <strain evidence="13 14">DSM 3385</strain>
    </source>
</reference>
<dbReference type="GO" id="GO:0005524">
    <property type="term" value="F:ATP binding"/>
    <property type="evidence" value="ECO:0007669"/>
    <property type="project" value="UniProtKB-UniRule"/>
</dbReference>
<dbReference type="AlphaFoldDB" id="A0A1W2C486"/>
<evidence type="ECO:0000256" key="11">
    <source>
        <dbReference type="SAM" id="MobiDB-lite"/>
    </source>
</evidence>
<feature type="binding site" evidence="7">
    <location>
        <position position="178"/>
    </location>
    <ligand>
        <name>ATP</name>
        <dbReference type="ChEBI" id="CHEBI:30616"/>
    </ligand>
</feature>
<name>A0A1W2C486_9BACT</name>
<gene>
    <name evidence="7" type="primary">dnaA</name>
    <name evidence="13" type="ORF">SAMN02746065_110136</name>
</gene>
<dbReference type="GO" id="GO:0008289">
    <property type="term" value="F:lipid binding"/>
    <property type="evidence" value="ECO:0007669"/>
    <property type="project" value="UniProtKB-KW"/>
</dbReference>
<comment type="subcellular location">
    <subcellularLocation>
        <location evidence="7">Cytoplasm</location>
    </subcellularLocation>
</comment>
<keyword evidence="6 7" id="KW-0238">DNA-binding</keyword>
<evidence type="ECO:0000256" key="8">
    <source>
        <dbReference type="NCBIfam" id="TIGR00362"/>
    </source>
</evidence>
<keyword evidence="4 7" id="KW-0067">ATP-binding</keyword>
<protein>
    <recommendedName>
        <fullName evidence="7 8">Chromosomal replication initiator protein DnaA</fullName>
    </recommendedName>
</protein>
<evidence type="ECO:0000256" key="6">
    <source>
        <dbReference type="ARBA" id="ARBA00023125"/>
    </source>
</evidence>
<dbReference type="STRING" id="1121400.SAMN02746065_110136"/>
<dbReference type="Gene3D" id="3.30.300.180">
    <property type="match status" value="1"/>
</dbReference>
<dbReference type="RefSeq" id="WP_084069353.1">
    <property type="nucleotide sequence ID" value="NZ_FWXY01000010.1"/>
</dbReference>
<dbReference type="SUPFAM" id="SSF52540">
    <property type="entry name" value="P-loop containing nucleoside triphosphate hydrolases"/>
    <property type="match status" value="1"/>
</dbReference>
<dbReference type="InterPro" id="IPR024633">
    <property type="entry name" value="DnaA_N_dom"/>
</dbReference>
<evidence type="ECO:0000313" key="14">
    <source>
        <dbReference type="Proteomes" id="UP000192418"/>
    </source>
</evidence>
<dbReference type="GO" id="GO:0006270">
    <property type="term" value="P:DNA replication initiation"/>
    <property type="evidence" value="ECO:0007669"/>
    <property type="project" value="UniProtKB-UniRule"/>
</dbReference>
<dbReference type="InterPro" id="IPR013159">
    <property type="entry name" value="DnaA_C"/>
</dbReference>
<dbReference type="Gene3D" id="1.10.8.60">
    <property type="match status" value="1"/>
</dbReference>
<accession>A0A1W2C486</accession>
<organism evidence="13 14">
    <name type="scientific">Desulfocicer vacuolatum DSM 3385</name>
    <dbReference type="NCBI Taxonomy" id="1121400"/>
    <lineage>
        <taxon>Bacteria</taxon>
        <taxon>Pseudomonadati</taxon>
        <taxon>Thermodesulfobacteriota</taxon>
        <taxon>Desulfobacteria</taxon>
        <taxon>Desulfobacterales</taxon>
        <taxon>Desulfobacteraceae</taxon>
        <taxon>Desulfocicer</taxon>
    </lineage>
</organism>
<feature type="region of interest" description="Domain IV, binds dsDNA" evidence="7">
    <location>
        <begin position="349"/>
        <end position="469"/>
    </location>
</feature>
<evidence type="ECO:0000256" key="1">
    <source>
        <dbReference type="ARBA" id="ARBA00022490"/>
    </source>
</evidence>
<evidence type="ECO:0000313" key="13">
    <source>
        <dbReference type="EMBL" id="SMC80045.1"/>
    </source>
</evidence>
<feature type="binding site" evidence="7">
    <location>
        <position position="177"/>
    </location>
    <ligand>
        <name>ATP</name>
        <dbReference type="ChEBI" id="CHEBI:30616"/>
    </ligand>
</feature>
<dbReference type="SUPFAM" id="SSF48295">
    <property type="entry name" value="TrpR-like"/>
    <property type="match status" value="1"/>
</dbReference>
<evidence type="ECO:0000256" key="4">
    <source>
        <dbReference type="ARBA" id="ARBA00022840"/>
    </source>
</evidence>
<dbReference type="InterPro" id="IPR020591">
    <property type="entry name" value="Chromosome_initiator_DnaA-like"/>
</dbReference>
<dbReference type="HAMAP" id="MF_00377">
    <property type="entry name" value="DnaA_bact"/>
    <property type="match status" value="1"/>
</dbReference>